<keyword evidence="3" id="KW-1185">Reference proteome</keyword>
<feature type="region of interest" description="Disordered" evidence="1">
    <location>
        <begin position="93"/>
        <end position="114"/>
    </location>
</feature>
<evidence type="ECO:0000313" key="2">
    <source>
        <dbReference type="EMBL" id="KAJ8882814.1"/>
    </source>
</evidence>
<evidence type="ECO:0000256" key="1">
    <source>
        <dbReference type="SAM" id="MobiDB-lite"/>
    </source>
</evidence>
<organism evidence="2 3">
    <name type="scientific">Dryococelus australis</name>
    <dbReference type="NCBI Taxonomy" id="614101"/>
    <lineage>
        <taxon>Eukaryota</taxon>
        <taxon>Metazoa</taxon>
        <taxon>Ecdysozoa</taxon>
        <taxon>Arthropoda</taxon>
        <taxon>Hexapoda</taxon>
        <taxon>Insecta</taxon>
        <taxon>Pterygota</taxon>
        <taxon>Neoptera</taxon>
        <taxon>Polyneoptera</taxon>
        <taxon>Phasmatodea</taxon>
        <taxon>Verophasmatodea</taxon>
        <taxon>Anareolatae</taxon>
        <taxon>Phasmatidae</taxon>
        <taxon>Eurycanthinae</taxon>
        <taxon>Dryococelus</taxon>
    </lineage>
</organism>
<dbReference type="PANTHER" id="PTHR31511">
    <property type="entry name" value="PROTEIN CBG23764"/>
    <property type="match status" value="1"/>
</dbReference>
<gene>
    <name evidence="2" type="ORF">PR048_014628</name>
</gene>
<comment type="caution">
    <text evidence="2">The sequence shown here is derived from an EMBL/GenBank/DDBJ whole genome shotgun (WGS) entry which is preliminary data.</text>
</comment>
<feature type="region of interest" description="Disordered" evidence="1">
    <location>
        <begin position="20"/>
        <end position="54"/>
    </location>
</feature>
<proteinExistence type="predicted"/>
<feature type="compositionally biased region" description="Basic and acidic residues" evidence="1">
    <location>
        <begin position="22"/>
        <end position="32"/>
    </location>
</feature>
<feature type="compositionally biased region" description="Basic and acidic residues" evidence="1">
    <location>
        <begin position="101"/>
        <end position="110"/>
    </location>
</feature>
<dbReference type="PANTHER" id="PTHR31511:SF12">
    <property type="entry name" value="RHO TERMINATION FACTOR N-TERMINAL DOMAIN-CONTAINING PROTEIN"/>
    <property type="match status" value="1"/>
</dbReference>
<evidence type="ECO:0000313" key="3">
    <source>
        <dbReference type="Proteomes" id="UP001159363"/>
    </source>
</evidence>
<name>A0ABQ9HEX8_9NEOP</name>
<dbReference type="EMBL" id="JARBHB010000005">
    <property type="protein sequence ID" value="KAJ8882814.1"/>
    <property type="molecule type" value="Genomic_DNA"/>
</dbReference>
<protein>
    <submittedName>
        <fullName evidence="2">Uncharacterized protein</fullName>
    </submittedName>
</protein>
<sequence length="762" mass="86681">MLRLRVDPWWSPIQVPSTADCVEPRRSEDHRVSGMATGERPYNLGTTTPTPLPGLKLREPSHQLTAGAEVLGLVEWGWEKEMSSEAQTYSSWAGMDNGCGGREKPPDRETQGPPSLVRRAMLTGPASCLLCWPAESQYWHREAMQTRQGQTARRSGRTAHGRLHNRVYKYADIGSTVHWLYAVTVEGHEWADVLQDVSTPCGPIAERPGNFADLFEDKLNCNPIYMRVSASVGPRFVSHSLKHVQPITNLLRKRGPDHVLPGLELNLSNSRRTTKRSWNTQRIMESSLLQNESAKFPGSLTIAGMKGQGKREIPENGVVRHDSHMRKSRETRPGLLIDLVGGEQDFLYVHGHLSSPASQHGYLDSLSSDSESDGRSRCPWNFLGVFPVFTTNTSLRCPAVRSNGRDIGHVRVTLYNAQLPTPQDNSDSRFPVPFLMRMRCVSGQHTTHVLRPFFFAQTRRMTGRGGLRECSEGARDNRQRGVCARVQLHRSRTSTTPAIRETVAQPGCILVHSGYRPFTIKKKLNPHLYVGPATAQHNGGRWRPARNNGVKRIEYFLFSYVEFYAGQSRDISNHENQCKAISFDQHMNKVMRPMAMLILDKVKEYTTSIQVDLKQGFQKCSFYHEQPIAQFKNANELLDFVIRKGVYPYDYMDSAEKLSETSLPSKDAFYNKLNKCDITDQDYEFPRKVWEKFNMKYLREYTELYKKNLITSMVFHGSRVSVDAMLKQTKIDLELLTDYDMILMREKGVRCGISQCCQILNI</sequence>
<dbReference type="Proteomes" id="UP001159363">
    <property type="component" value="Chromosome 4"/>
</dbReference>
<reference evidence="2 3" key="1">
    <citation type="submission" date="2023-02" db="EMBL/GenBank/DDBJ databases">
        <title>LHISI_Scaffold_Assembly.</title>
        <authorList>
            <person name="Stuart O.P."/>
            <person name="Cleave R."/>
            <person name="Magrath M.J.L."/>
            <person name="Mikheyev A.S."/>
        </authorList>
    </citation>
    <scope>NUCLEOTIDE SEQUENCE [LARGE SCALE GENOMIC DNA]</scope>
    <source>
        <strain evidence="2">Daus_M_001</strain>
        <tissue evidence="2">Leg muscle</tissue>
    </source>
</reference>
<accession>A0ABQ9HEX8</accession>
<feature type="compositionally biased region" description="Low complexity" evidence="1">
    <location>
        <begin position="44"/>
        <end position="54"/>
    </location>
</feature>